<dbReference type="Pfam" id="PF13016">
    <property type="entry name" value="Gliadin"/>
    <property type="match status" value="1"/>
</dbReference>
<dbReference type="Gene3D" id="1.10.110.10">
    <property type="entry name" value="Plant lipid-transfer and hydrophobic proteins"/>
    <property type="match status" value="1"/>
</dbReference>
<dbReference type="PANTHER" id="PTHR33454:SF10">
    <property type="entry name" value="PUROINDOLINE-B"/>
    <property type="match status" value="1"/>
</dbReference>
<dbReference type="InterPro" id="IPR036312">
    <property type="entry name" value="Bifun_inhib/LTP/seed_sf"/>
</dbReference>
<feature type="signal peptide" evidence="1">
    <location>
        <begin position="1"/>
        <end position="21"/>
    </location>
</feature>
<organism evidence="3 4">
    <name type="scientific">Lolium multiflorum</name>
    <name type="common">Italian ryegrass</name>
    <name type="synonym">Lolium perenne subsp. multiflorum</name>
    <dbReference type="NCBI Taxonomy" id="4521"/>
    <lineage>
        <taxon>Eukaryota</taxon>
        <taxon>Viridiplantae</taxon>
        <taxon>Streptophyta</taxon>
        <taxon>Embryophyta</taxon>
        <taxon>Tracheophyta</taxon>
        <taxon>Spermatophyta</taxon>
        <taxon>Magnoliopsida</taxon>
        <taxon>Liliopsida</taxon>
        <taxon>Poales</taxon>
        <taxon>Poaceae</taxon>
        <taxon>BOP clade</taxon>
        <taxon>Pooideae</taxon>
        <taxon>Poodae</taxon>
        <taxon>Poeae</taxon>
        <taxon>Poeae Chloroplast Group 2 (Poeae type)</taxon>
        <taxon>Loliodinae</taxon>
        <taxon>Loliinae</taxon>
        <taxon>Lolium</taxon>
    </lineage>
</organism>
<evidence type="ECO:0000259" key="2">
    <source>
        <dbReference type="Pfam" id="PF13016"/>
    </source>
</evidence>
<feature type="chain" id="PRO_5042260584" description="Bifunctional inhibitor/plant lipid transfer protein/seed storage helical domain-containing protein" evidence="1">
    <location>
        <begin position="22"/>
        <end position="149"/>
    </location>
</feature>
<evidence type="ECO:0000313" key="3">
    <source>
        <dbReference type="EMBL" id="KAK1607547.1"/>
    </source>
</evidence>
<reference evidence="3" key="1">
    <citation type="submission" date="2023-07" db="EMBL/GenBank/DDBJ databases">
        <title>A chromosome-level genome assembly of Lolium multiflorum.</title>
        <authorList>
            <person name="Chen Y."/>
            <person name="Copetti D."/>
            <person name="Kolliker R."/>
            <person name="Studer B."/>
        </authorList>
    </citation>
    <scope>NUCLEOTIDE SEQUENCE</scope>
    <source>
        <strain evidence="3">02402/16</strain>
        <tissue evidence="3">Leaf</tissue>
    </source>
</reference>
<dbReference type="GO" id="GO:0045735">
    <property type="term" value="F:nutrient reservoir activity"/>
    <property type="evidence" value="ECO:0007669"/>
    <property type="project" value="InterPro"/>
</dbReference>
<keyword evidence="1" id="KW-0732">Signal</keyword>
<proteinExistence type="predicted"/>
<accession>A0AAD8VH70</accession>
<dbReference type="InterPro" id="IPR001954">
    <property type="entry name" value="Glia_glutenin"/>
</dbReference>
<evidence type="ECO:0000256" key="1">
    <source>
        <dbReference type="SAM" id="SignalP"/>
    </source>
</evidence>
<name>A0AAD8VH70_LOLMU</name>
<feature type="domain" description="Bifunctional inhibitor/plant lipid transfer protein/seed storage helical" evidence="2">
    <location>
        <begin position="39"/>
        <end position="93"/>
    </location>
</feature>
<evidence type="ECO:0000313" key="4">
    <source>
        <dbReference type="Proteomes" id="UP001231189"/>
    </source>
</evidence>
<comment type="caution">
    <text evidence="3">The sequence shown here is derived from an EMBL/GenBank/DDBJ whole genome shotgun (WGS) entry which is preliminary data.</text>
</comment>
<dbReference type="Proteomes" id="UP001231189">
    <property type="component" value="Unassembled WGS sequence"/>
</dbReference>
<dbReference type="CDD" id="cd00261">
    <property type="entry name" value="AAI_SS"/>
    <property type="match status" value="1"/>
</dbReference>
<dbReference type="InterPro" id="IPR016140">
    <property type="entry name" value="Bifunc_inhib/LTP/seed_store"/>
</dbReference>
<protein>
    <recommendedName>
        <fullName evidence="2">Bifunctional inhibitor/plant lipid transfer protein/seed storage helical domain-containing protein</fullName>
    </recommendedName>
</protein>
<dbReference type="AlphaFoldDB" id="A0AAD8VH70"/>
<keyword evidence="4" id="KW-1185">Reference proteome</keyword>
<dbReference type="PANTHER" id="PTHR33454">
    <property type="entry name" value="PROLAMIN PPROL 14P"/>
    <property type="match status" value="1"/>
</dbReference>
<sequence>MKTFFLLVLLSLAAGTTFAQANDVQPRDDYEKYKVEPINKLQDCQEYITQRCHMGKEPFRWYKSCQEVQGLCCQQVAQTSQQSLCKAICESVQIELSEILKKSDLYGPNLRGEVTTLMERAKNLPYICNTPGISYCNIPITTHGGCDIP</sequence>
<dbReference type="EMBL" id="JAUUTY010000007">
    <property type="protein sequence ID" value="KAK1607547.1"/>
    <property type="molecule type" value="Genomic_DNA"/>
</dbReference>
<dbReference type="SUPFAM" id="SSF47699">
    <property type="entry name" value="Bifunctional inhibitor/lipid-transfer protein/seed storage 2S albumin"/>
    <property type="match status" value="1"/>
</dbReference>
<gene>
    <name evidence="3" type="ORF">QYE76_031220</name>
</gene>